<keyword evidence="3" id="KW-0732">Signal</keyword>
<feature type="region of interest" description="Disordered" evidence="1">
    <location>
        <begin position="476"/>
        <end position="501"/>
    </location>
</feature>
<dbReference type="AlphaFoldDB" id="A0A9D4YUZ0"/>
<keyword evidence="2" id="KW-0472">Membrane</keyword>
<comment type="caution">
    <text evidence="4">The sequence shown here is derived from an EMBL/GenBank/DDBJ whole genome shotgun (WGS) entry which is preliminary data.</text>
</comment>
<name>A0A9D4YUZ0_CHLVU</name>
<dbReference type="Proteomes" id="UP001055712">
    <property type="component" value="Unassembled WGS sequence"/>
</dbReference>
<accession>A0A9D4YUZ0</accession>
<evidence type="ECO:0000256" key="2">
    <source>
        <dbReference type="SAM" id="Phobius"/>
    </source>
</evidence>
<feature type="region of interest" description="Disordered" evidence="1">
    <location>
        <begin position="598"/>
        <end position="622"/>
    </location>
</feature>
<sequence length="622" mass="67582">MPQVRGKCAAFQGALGVVMVSMLAALVALLCLGAAVEAAVVTTSPATWAISYDELRPTIAVKYRHRFYYQIPAEPRGAVVLFHGCVHSGYNYFPRSDVCDECRGLPEEMSHSLQALNRGYAVIAISSWDRNTGCWSLANDSDDVKQLVREWQREQGLRDLPLMGMGISSGASFMLKMPRHLNFTGLLSEALGVTPDDWGYQRVKEGYPPTIFIAMMKDGSTVEKIMEDKRILVDLRRPVAIIRVYPRLVYPSYFSDRDPLYISKPLSIEITNALRKIGMLDVEGNVIIDPRYTTLPWLNMLKDAVPSLKGPVTTFKAQYVPDWNDTFSSDTKVAAVYSLMNLAYAYHEIISDYATVAMVWFESGGKADVADLQTRYTYGLPPAPYNLPVAEVSQNPLKPLMRQERSALEVVVEGEEDSGSSLFTALRAAADAEAEAADDELLAYSQEVEEEVDAADAAKQLPLSIAVPAHLLSRAAGANPRSRASRMVTAPKRSAEQQPAALAGEASHSGLATVAGGLLCGSAVAALLAAAVWLIARHRRSAAQLSPVSLGPATMQAVVHPAPAAHHHAGANARLSIIPGVKERFEYEVVEQTGSPFSARRRVKTAFNESPRKAGSPHKGGA</sequence>
<reference evidence="4" key="2">
    <citation type="submission" date="2020-11" db="EMBL/GenBank/DDBJ databases">
        <authorList>
            <person name="Cecchin M."/>
            <person name="Marcolungo L."/>
            <person name="Rossato M."/>
            <person name="Girolomoni L."/>
            <person name="Cosentino E."/>
            <person name="Cuine S."/>
            <person name="Li-Beisson Y."/>
            <person name="Delledonne M."/>
            <person name="Ballottari M."/>
        </authorList>
    </citation>
    <scope>NUCLEOTIDE SEQUENCE</scope>
    <source>
        <strain evidence="4">211/11P</strain>
        <tissue evidence="4">Whole cell</tissue>
    </source>
</reference>
<keyword evidence="2" id="KW-0812">Transmembrane</keyword>
<dbReference type="EMBL" id="SIDB01000009">
    <property type="protein sequence ID" value="KAI3428006.1"/>
    <property type="molecule type" value="Genomic_DNA"/>
</dbReference>
<organism evidence="4 5">
    <name type="scientific">Chlorella vulgaris</name>
    <name type="common">Green alga</name>
    <dbReference type="NCBI Taxonomy" id="3077"/>
    <lineage>
        <taxon>Eukaryota</taxon>
        <taxon>Viridiplantae</taxon>
        <taxon>Chlorophyta</taxon>
        <taxon>core chlorophytes</taxon>
        <taxon>Trebouxiophyceae</taxon>
        <taxon>Chlorellales</taxon>
        <taxon>Chlorellaceae</taxon>
        <taxon>Chlorella clade</taxon>
        <taxon>Chlorella</taxon>
    </lineage>
</organism>
<protein>
    <submittedName>
        <fullName evidence="4">Uncharacterized protein</fullName>
    </submittedName>
</protein>
<evidence type="ECO:0000256" key="3">
    <source>
        <dbReference type="SAM" id="SignalP"/>
    </source>
</evidence>
<keyword evidence="2" id="KW-1133">Transmembrane helix</keyword>
<evidence type="ECO:0000313" key="4">
    <source>
        <dbReference type="EMBL" id="KAI3428006.1"/>
    </source>
</evidence>
<dbReference type="OrthoDB" id="10022521at2759"/>
<reference evidence="4" key="1">
    <citation type="journal article" date="2019" name="Plant J.">
        <title>Chlorella vulgaris genome assembly and annotation reveals the molecular basis for metabolic acclimation to high light conditions.</title>
        <authorList>
            <person name="Cecchin M."/>
            <person name="Marcolungo L."/>
            <person name="Rossato M."/>
            <person name="Girolomoni L."/>
            <person name="Cosentino E."/>
            <person name="Cuine S."/>
            <person name="Li-Beisson Y."/>
            <person name="Delledonne M."/>
            <person name="Ballottari M."/>
        </authorList>
    </citation>
    <scope>NUCLEOTIDE SEQUENCE</scope>
    <source>
        <strain evidence="4">211/11P</strain>
    </source>
</reference>
<keyword evidence="5" id="KW-1185">Reference proteome</keyword>
<evidence type="ECO:0000256" key="1">
    <source>
        <dbReference type="SAM" id="MobiDB-lite"/>
    </source>
</evidence>
<feature type="transmembrane region" description="Helical" evidence="2">
    <location>
        <begin position="514"/>
        <end position="536"/>
    </location>
</feature>
<dbReference type="SUPFAM" id="SSF53474">
    <property type="entry name" value="alpha/beta-Hydrolases"/>
    <property type="match status" value="1"/>
</dbReference>
<dbReference type="Gene3D" id="3.40.50.1820">
    <property type="entry name" value="alpha/beta hydrolase"/>
    <property type="match status" value="1"/>
</dbReference>
<gene>
    <name evidence="4" type="ORF">D9Q98_006392</name>
</gene>
<feature type="chain" id="PRO_5039150042" evidence="3">
    <location>
        <begin position="39"/>
        <end position="622"/>
    </location>
</feature>
<dbReference type="PANTHER" id="PTHR35128:SF1">
    <property type="entry name" value="SECRETION-REGULATING GUANINE NUCLEOTIDE EXCHANGE FACTOR"/>
    <property type="match status" value="1"/>
</dbReference>
<dbReference type="InterPro" id="IPR029058">
    <property type="entry name" value="AB_hydrolase_fold"/>
</dbReference>
<evidence type="ECO:0000313" key="5">
    <source>
        <dbReference type="Proteomes" id="UP001055712"/>
    </source>
</evidence>
<dbReference type="PANTHER" id="PTHR35128">
    <property type="entry name" value="SECRETION-REGULATING GUANINE NUCLEOTIDE EXCHANGE FACTOR"/>
    <property type="match status" value="1"/>
</dbReference>
<feature type="signal peptide" evidence="3">
    <location>
        <begin position="1"/>
        <end position="38"/>
    </location>
</feature>
<proteinExistence type="predicted"/>